<comment type="caution">
    <text evidence="2">The sequence shown here is derived from an EMBL/GenBank/DDBJ whole genome shotgun (WGS) entry which is preliminary data.</text>
</comment>
<accession>A0ABQ6X4C8</accession>
<evidence type="ECO:0000313" key="2">
    <source>
        <dbReference type="EMBL" id="KAE8436889.1"/>
    </source>
</evidence>
<reference evidence="2 3" key="1">
    <citation type="submission" date="2019-09" db="EMBL/GenBank/DDBJ databases">
        <title>The Halomonas whole genome shotgun (WGS).</title>
        <authorList>
            <person name="Xie Z."/>
        </authorList>
    </citation>
    <scope>NUCLEOTIDE SEQUENCE [LARGE SCALE GENOMIC DNA]</scope>
    <source>
        <strain evidence="2 3">NBT06E8</strain>
    </source>
</reference>
<evidence type="ECO:0000259" key="1">
    <source>
        <dbReference type="Pfam" id="PF09722"/>
    </source>
</evidence>
<dbReference type="Proteomes" id="UP000466130">
    <property type="component" value="Unassembled WGS sequence"/>
</dbReference>
<organism evidence="2 3">
    <name type="scientific">Vreelandella piezotolerans</name>
    <dbReference type="NCBI Taxonomy" id="2609667"/>
    <lineage>
        <taxon>Bacteria</taxon>
        <taxon>Pseudomonadati</taxon>
        <taxon>Pseudomonadota</taxon>
        <taxon>Gammaproteobacteria</taxon>
        <taxon>Oceanospirillales</taxon>
        <taxon>Halomonadaceae</taxon>
        <taxon>Vreelandella</taxon>
    </lineage>
</organism>
<feature type="domain" description="Antitoxin Xre/MbcA/ParS-like toxin-binding" evidence="1">
    <location>
        <begin position="53"/>
        <end position="100"/>
    </location>
</feature>
<proteinExistence type="predicted"/>
<gene>
    <name evidence="2" type="ORF">F1978_17355</name>
</gene>
<dbReference type="Pfam" id="PF09722">
    <property type="entry name" value="Xre_MbcA_ParS_C"/>
    <property type="match status" value="1"/>
</dbReference>
<sequence length="103" mass="11194">MEAVMANRSDTPHAQLRGHKATLDPASEAEDWAMLGTAEPEGHSAVAVWRAAIGLFEGDRTAAERWLHKEAVGLGGKRPIDVMQADPQQVLDLIGRIEHGVYI</sequence>
<protein>
    <submittedName>
        <fullName evidence="2">DUF2384 domain-containing protein</fullName>
    </submittedName>
</protein>
<dbReference type="InterPro" id="IPR024467">
    <property type="entry name" value="Xre/MbcA/ParS-like_toxin-bd"/>
</dbReference>
<keyword evidence="3" id="KW-1185">Reference proteome</keyword>
<dbReference type="EMBL" id="VWRT01000029">
    <property type="protein sequence ID" value="KAE8436889.1"/>
    <property type="molecule type" value="Genomic_DNA"/>
</dbReference>
<name>A0ABQ6X4C8_9GAMM</name>
<evidence type="ECO:0000313" key="3">
    <source>
        <dbReference type="Proteomes" id="UP000466130"/>
    </source>
</evidence>